<protein>
    <recommendedName>
        <fullName evidence="8">Cytidylate kinase</fullName>
        <shortName evidence="8">CK</shortName>
        <ecNumber evidence="8">2.7.4.25</ecNumber>
    </recommendedName>
    <alternativeName>
        <fullName evidence="8">Cytidine monophosphate kinase</fullName>
        <shortName evidence="8">CMP kinase</shortName>
    </alternativeName>
</protein>
<dbReference type="SUPFAM" id="SSF52540">
    <property type="entry name" value="P-loop containing nucleoside triphosphate hydrolases"/>
    <property type="match status" value="1"/>
</dbReference>
<keyword evidence="3 8" id="KW-0547">Nucleotide-binding</keyword>
<evidence type="ECO:0000313" key="11">
    <source>
        <dbReference type="Proteomes" id="UP000823604"/>
    </source>
</evidence>
<evidence type="ECO:0000256" key="1">
    <source>
        <dbReference type="ARBA" id="ARBA00009427"/>
    </source>
</evidence>
<comment type="subcellular location">
    <subcellularLocation>
        <location evidence="8">Cytoplasm</location>
    </subcellularLocation>
</comment>
<dbReference type="GO" id="GO:0005829">
    <property type="term" value="C:cytosol"/>
    <property type="evidence" value="ECO:0007669"/>
    <property type="project" value="TreeGrafter"/>
</dbReference>
<evidence type="ECO:0000256" key="6">
    <source>
        <dbReference type="ARBA" id="ARBA00047615"/>
    </source>
</evidence>
<dbReference type="GO" id="GO:0005524">
    <property type="term" value="F:ATP binding"/>
    <property type="evidence" value="ECO:0007669"/>
    <property type="project" value="UniProtKB-UniRule"/>
</dbReference>
<evidence type="ECO:0000256" key="4">
    <source>
        <dbReference type="ARBA" id="ARBA00022777"/>
    </source>
</evidence>
<sequence>MVTTKITIAVDGYSSTGKSTFARLAASRLGYLYLDSGALYRSVTLYGLGNGHVGENGIDREGLQKSLDGLKVSFRKTEDGSFRTMLNGQDVEEKIRTLEVSSHVSRVAEIPFVRRFVDSILQEYGKGKGIVMDGRDIGTTVFPDAELKIFMTADRKVRAGRRMKEMEEAGKKVTFEEVLANIDQRDYTDTHRKTSPLSMAADAIELDNSHMTLDQELDWLKEILLKRFGICI</sequence>
<evidence type="ECO:0000256" key="5">
    <source>
        <dbReference type="ARBA" id="ARBA00022840"/>
    </source>
</evidence>
<keyword evidence="4 8" id="KW-0418">Kinase</keyword>
<dbReference type="CDD" id="cd02020">
    <property type="entry name" value="CMPK"/>
    <property type="match status" value="1"/>
</dbReference>
<dbReference type="AlphaFoldDB" id="A0A9D9IK76"/>
<evidence type="ECO:0000256" key="8">
    <source>
        <dbReference type="HAMAP-Rule" id="MF_00238"/>
    </source>
</evidence>
<comment type="catalytic activity">
    <reaction evidence="6 8">
        <text>dCMP + ATP = dCDP + ADP</text>
        <dbReference type="Rhea" id="RHEA:25094"/>
        <dbReference type="ChEBI" id="CHEBI:30616"/>
        <dbReference type="ChEBI" id="CHEBI:57566"/>
        <dbReference type="ChEBI" id="CHEBI:58593"/>
        <dbReference type="ChEBI" id="CHEBI:456216"/>
        <dbReference type="EC" id="2.7.4.25"/>
    </reaction>
</comment>
<evidence type="ECO:0000256" key="7">
    <source>
        <dbReference type="ARBA" id="ARBA00048478"/>
    </source>
</evidence>
<name>A0A9D9IK76_9BACT</name>
<reference evidence="10" key="1">
    <citation type="submission" date="2020-10" db="EMBL/GenBank/DDBJ databases">
        <authorList>
            <person name="Gilroy R."/>
        </authorList>
    </citation>
    <scope>NUCLEOTIDE SEQUENCE</scope>
    <source>
        <strain evidence="10">B1-8020</strain>
    </source>
</reference>
<evidence type="ECO:0000256" key="2">
    <source>
        <dbReference type="ARBA" id="ARBA00022679"/>
    </source>
</evidence>
<dbReference type="InterPro" id="IPR027417">
    <property type="entry name" value="P-loop_NTPase"/>
</dbReference>
<feature type="domain" description="Cytidylate kinase" evidence="9">
    <location>
        <begin position="8"/>
        <end position="216"/>
    </location>
</feature>
<dbReference type="Gene3D" id="3.40.50.300">
    <property type="entry name" value="P-loop containing nucleotide triphosphate hydrolases"/>
    <property type="match status" value="1"/>
</dbReference>
<dbReference type="GO" id="GO:0015949">
    <property type="term" value="P:nucleobase-containing small molecule interconversion"/>
    <property type="evidence" value="ECO:0007669"/>
    <property type="project" value="TreeGrafter"/>
</dbReference>
<evidence type="ECO:0000259" key="9">
    <source>
        <dbReference type="Pfam" id="PF02224"/>
    </source>
</evidence>
<comment type="catalytic activity">
    <reaction evidence="7 8">
        <text>CMP + ATP = CDP + ADP</text>
        <dbReference type="Rhea" id="RHEA:11600"/>
        <dbReference type="ChEBI" id="CHEBI:30616"/>
        <dbReference type="ChEBI" id="CHEBI:58069"/>
        <dbReference type="ChEBI" id="CHEBI:60377"/>
        <dbReference type="ChEBI" id="CHEBI:456216"/>
        <dbReference type="EC" id="2.7.4.25"/>
    </reaction>
</comment>
<dbReference type="Pfam" id="PF02224">
    <property type="entry name" value="Cytidylate_kin"/>
    <property type="match status" value="1"/>
</dbReference>
<dbReference type="EC" id="2.7.4.25" evidence="8"/>
<evidence type="ECO:0000313" key="10">
    <source>
        <dbReference type="EMBL" id="MBO8473096.1"/>
    </source>
</evidence>
<dbReference type="InterPro" id="IPR011994">
    <property type="entry name" value="Cytidylate_kinase_dom"/>
</dbReference>
<feature type="binding site" evidence="8">
    <location>
        <begin position="12"/>
        <end position="20"/>
    </location>
    <ligand>
        <name>ATP</name>
        <dbReference type="ChEBI" id="CHEBI:30616"/>
    </ligand>
</feature>
<dbReference type="InterPro" id="IPR003136">
    <property type="entry name" value="Cytidylate_kin"/>
</dbReference>
<dbReference type="NCBIfam" id="TIGR00017">
    <property type="entry name" value="cmk"/>
    <property type="match status" value="1"/>
</dbReference>
<dbReference type="PANTHER" id="PTHR21299">
    <property type="entry name" value="CYTIDYLATE KINASE/PANTOATE-BETA-ALANINE LIGASE"/>
    <property type="match status" value="1"/>
</dbReference>
<evidence type="ECO:0000256" key="3">
    <source>
        <dbReference type="ARBA" id="ARBA00022741"/>
    </source>
</evidence>
<keyword evidence="8" id="KW-0963">Cytoplasm</keyword>
<comment type="caution">
    <text evidence="10">The sequence shown here is derived from an EMBL/GenBank/DDBJ whole genome shotgun (WGS) entry which is preliminary data.</text>
</comment>
<comment type="similarity">
    <text evidence="1 8">Belongs to the cytidylate kinase family. Type 1 subfamily.</text>
</comment>
<dbReference type="Proteomes" id="UP000823604">
    <property type="component" value="Unassembled WGS sequence"/>
</dbReference>
<keyword evidence="5 8" id="KW-0067">ATP-binding</keyword>
<reference evidence="10" key="2">
    <citation type="journal article" date="2021" name="PeerJ">
        <title>Extensive microbial diversity within the chicken gut microbiome revealed by metagenomics and culture.</title>
        <authorList>
            <person name="Gilroy R."/>
            <person name="Ravi A."/>
            <person name="Getino M."/>
            <person name="Pursley I."/>
            <person name="Horton D.L."/>
            <person name="Alikhan N.F."/>
            <person name="Baker D."/>
            <person name="Gharbi K."/>
            <person name="Hall N."/>
            <person name="Watson M."/>
            <person name="Adriaenssens E.M."/>
            <person name="Foster-Nyarko E."/>
            <person name="Jarju S."/>
            <person name="Secka A."/>
            <person name="Antonio M."/>
            <person name="Oren A."/>
            <person name="Chaudhuri R.R."/>
            <person name="La Ragione R."/>
            <person name="Hildebrand F."/>
            <person name="Pallen M.J."/>
        </authorList>
    </citation>
    <scope>NUCLEOTIDE SEQUENCE</scope>
    <source>
        <strain evidence="10">B1-8020</strain>
    </source>
</reference>
<organism evidence="10 11">
    <name type="scientific">Candidatus Merdivivens pullicola</name>
    <dbReference type="NCBI Taxonomy" id="2840872"/>
    <lineage>
        <taxon>Bacteria</taxon>
        <taxon>Pseudomonadati</taxon>
        <taxon>Bacteroidota</taxon>
        <taxon>Bacteroidia</taxon>
        <taxon>Bacteroidales</taxon>
        <taxon>Muribaculaceae</taxon>
        <taxon>Muribaculaceae incertae sedis</taxon>
        <taxon>Candidatus Merdivivens</taxon>
    </lineage>
</organism>
<proteinExistence type="inferred from homology"/>
<keyword evidence="2 8" id="KW-0808">Transferase</keyword>
<dbReference type="GO" id="GO:0006220">
    <property type="term" value="P:pyrimidine nucleotide metabolic process"/>
    <property type="evidence" value="ECO:0007669"/>
    <property type="project" value="UniProtKB-UniRule"/>
</dbReference>
<dbReference type="EMBL" id="JADIMA010000053">
    <property type="protein sequence ID" value="MBO8473096.1"/>
    <property type="molecule type" value="Genomic_DNA"/>
</dbReference>
<accession>A0A9D9IK76</accession>
<dbReference type="GO" id="GO:0036431">
    <property type="term" value="F:dCMP kinase activity"/>
    <property type="evidence" value="ECO:0007669"/>
    <property type="project" value="InterPro"/>
</dbReference>
<dbReference type="PANTHER" id="PTHR21299:SF2">
    <property type="entry name" value="CYTIDYLATE KINASE"/>
    <property type="match status" value="1"/>
</dbReference>
<gene>
    <name evidence="8" type="primary">cmk</name>
    <name evidence="10" type="ORF">IAB81_05645</name>
</gene>
<dbReference type="HAMAP" id="MF_00238">
    <property type="entry name" value="Cytidyl_kinase_type1"/>
    <property type="match status" value="1"/>
</dbReference>